<reference evidence="1 2" key="1">
    <citation type="journal article" date="2015" name="Nature">
        <title>rRNA introns, odd ribosomes, and small enigmatic genomes across a large radiation of phyla.</title>
        <authorList>
            <person name="Brown C.T."/>
            <person name="Hug L.A."/>
            <person name="Thomas B.C."/>
            <person name="Sharon I."/>
            <person name="Castelle C.J."/>
            <person name="Singh A."/>
            <person name="Wilkins M.J."/>
            <person name="Williams K.H."/>
            <person name="Banfield J.F."/>
        </authorList>
    </citation>
    <scope>NUCLEOTIDE SEQUENCE [LARGE SCALE GENOMIC DNA]</scope>
</reference>
<evidence type="ECO:0000313" key="1">
    <source>
        <dbReference type="EMBL" id="KKQ01860.1"/>
    </source>
</evidence>
<proteinExistence type="predicted"/>
<name>A0A0G0EL62_9BACT</name>
<gene>
    <name evidence="1" type="ORF">US11_C0003G0003</name>
</gene>
<organism evidence="1 2">
    <name type="scientific">Candidatus Roizmanbacteria bacterium GW2011_GWA2_36_23</name>
    <dbReference type="NCBI Taxonomy" id="1618480"/>
    <lineage>
        <taxon>Bacteria</taxon>
        <taxon>Candidatus Roizmaniibacteriota</taxon>
    </lineage>
</organism>
<dbReference type="AlphaFoldDB" id="A0A0G0EL62"/>
<dbReference type="EMBL" id="LBRS01000003">
    <property type="protein sequence ID" value="KKQ01860.1"/>
    <property type="molecule type" value="Genomic_DNA"/>
</dbReference>
<dbReference type="Proteomes" id="UP000034344">
    <property type="component" value="Unassembled WGS sequence"/>
</dbReference>
<comment type="caution">
    <text evidence="1">The sequence shown here is derived from an EMBL/GenBank/DDBJ whole genome shotgun (WGS) entry which is preliminary data.</text>
</comment>
<dbReference type="STRING" id="1618480.US11_C0003G0003"/>
<evidence type="ECO:0000313" key="2">
    <source>
        <dbReference type="Proteomes" id="UP000034344"/>
    </source>
</evidence>
<protein>
    <submittedName>
        <fullName evidence="1">Uncharacterized protein</fullName>
    </submittedName>
</protein>
<accession>A0A0G0EL62</accession>
<sequence>MSEKIINKQILEENITTIQSIIQLLTLSFRGINHNSGAKIAVQGIEILVQHTEKHGKKSRWEIAAMVDKKIIIN</sequence>